<dbReference type="VEuPathDB" id="TrichDB:TVAG_191760"/>
<name>A2EQN1_TRIV3</name>
<reference evidence="1" key="2">
    <citation type="journal article" date="2007" name="Science">
        <title>Draft genome sequence of the sexually transmitted pathogen Trichomonas vaginalis.</title>
        <authorList>
            <person name="Carlton J.M."/>
            <person name="Hirt R.P."/>
            <person name="Silva J.C."/>
            <person name="Delcher A.L."/>
            <person name="Schatz M."/>
            <person name="Zhao Q."/>
            <person name="Wortman J.R."/>
            <person name="Bidwell S.L."/>
            <person name="Alsmark U.C.M."/>
            <person name="Besteiro S."/>
            <person name="Sicheritz-Ponten T."/>
            <person name="Noel C.J."/>
            <person name="Dacks J.B."/>
            <person name="Foster P.G."/>
            <person name="Simillion C."/>
            <person name="Van de Peer Y."/>
            <person name="Miranda-Saavedra D."/>
            <person name="Barton G.J."/>
            <person name="Westrop G.D."/>
            <person name="Mueller S."/>
            <person name="Dessi D."/>
            <person name="Fiori P.L."/>
            <person name="Ren Q."/>
            <person name="Paulsen I."/>
            <person name="Zhang H."/>
            <person name="Bastida-Corcuera F.D."/>
            <person name="Simoes-Barbosa A."/>
            <person name="Brown M.T."/>
            <person name="Hayes R.D."/>
            <person name="Mukherjee M."/>
            <person name="Okumura C.Y."/>
            <person name="Schneider R."/>
            <person name="Smith A.J."/>
            <person name="Vanacova S."/>
            <person name="Villalvazo M."/>
            <person name="Haas B.J."/>
            <person name="Pertea M."/>
            <person name="Feldblyum T.V."/>
            <person name="Utterback T.R."/>
            <person name="Shu C.L."/>
            <person name="Osoegawa K."/>
            <person name="de Jong P.J."/>
            <person name="Hrdy I."/>
            <person name="Horvathova L."/>
            <person name="Zubacova Z."/>
            <person name="Dolezal P."/>
            <person name="Malik S.B."/>
            <person name="Logsdon J.M. Jr."/>
            <person name="Henze K."/>
            <person name="Gupta A."/>
            <person name="Wang C.C."/>
            <person name="Dunne R.L."/>
            <person name="Upcroft J.A."/>
            <person name="Upcroft P."/>
            <person name="White O."/>
            <person name="Salzberg S.L."/>
            <person name="Tang P."/>
            <person name="Chiu C.-H."/>
            <person name="Lee Y.-S."/>
            <person name="Embley T.M."/>
            <person name="Coombs G.H."/>
            <person name="Mottram J.C."/>
            <person name="Tachezy J."/>
            <person name="Fraser-Liggett C.M."/>
            <person name="Johnson P.J."/>
        </authorList>
    </citation>
    <scope>NUCLEOTIDE SEQUENCE [LARGE SCALE GENOMIC DNA]</scope>
    <source>
        <strain evidence="1">G3</strain>
    </source>
</reference>
<dbReference type="VEuPathDB" id="TrichDB:TVAGG3_0976970"/>
<evidence type="ECO:0000313" key="2">
    <source>
        <dbReference type="Proteomes" id="UP000001542"/>
    </source>
</evidence>
<gene>
    <name evidence="1" type="ORF">TVAG_191760</name>
</gene>
<protein>
    <submittedName>
        <fullName evidence="1">Uncharacterized protein</fullName>
    </submittedName>
</protein>
<sequence>MERSISSYNFDLCITFKLDSKTERVMNILMKEKFSLPSDEKLPIEVNLESTDQSVLQSSEVHLKTFREFRPVRIKIELSTGQRGYYELPVGVITPMNPLSHLFSIITSIFLDCYNFITTSPFSEENVKIILDKYMPMLGANQAFFLDKYENLFLCHTINNEPLINIDLLRSVLHKNSNSMFFETNEIEGIKSIFRTSTNSTDTQLHIVFCFSNPLMEHFSQVGLPIVALCTTFVYQLSLLHRTSQKYTSLIDMLTKSKVFSIYKYYKLEGRLEKNSPDFAEILTQQEAREIASTSKPGELNIWHGKNKVAYTFTSNDGATINILAENTEPINRQITDVSAGLNATYAFSGQLNYAKLDLSETPKLFDGEEFLKKYGLSSDKPFIEHVHINDREKLLAIGKEMPAHNGSDFIANSVQSIMDLNGSEQRYFIPETLLSSSIDPERSKNFMFEYKPDNCSIRLIDSHGFAHWFIVYGNHDIGFIFDAGDFLSTLIPPIPLRALSNPPSTVTIWGVVIETDQVVSVFEMPTIWDALSIDKDTPFSYFPKFFRDPSPEIEQRIQDVRDGVISSYSAVVQILRPGSILRKGRLSVAKYGSSLICAFFDLEEYRETYQRVHEQCQLKSFLIKVGQVAVWRFNDSYDKTAQNKLIIGESKLLTLNWGFVDNELDDENTKIMFTTRMRNAMDLGHAFEIDLQIQDGRYFAFRGRTTAPHVVTGLLVDVTKVYSSPCNRLVNGKTDVEETVKAISEIKQIFEKVDRSKLSNEQISNVDEVIHAARDLEEACRGLK</sequence>
<reference evidence="1" key="1">
    <citation type="submission" date="2006-10" db="EMBL/GenBank/DDBJ databases">
        <authorList>
            <person name="Amadeo P."/>
            <person name="Zhao Q."/>
            <person name="Wortman J."/>
            <person name="Fraser-Liggett C."/>
            <person name="Carlton J."/>
        </authorList>
    </citation>
    <scope>NUCLEOTIDE SEQUENCE</scope>
    <source>
        <strain evidence="1">G3</strain>
    </source>
</reference>
<dbReference type="KEGG" id="tva:4762944"/>
<dbReference type="EMBL" id="DS113458">
    <property type="protein sequence ID" value="EAY05078.1"/>
    <property type="molecule type" value="Genomic_DNA"/>
</dbReference>
<dbReference type="RefSeq" id="XP_001317301.1">
    <property type="nucleotide sequence ID" value="XM_001317266.1"/>
</dbReference>
<dbReference type="Proteomes" id="UP000001542">
    <property type="component" value="Unassembled WGS sequence"/>
</dbReference>
<dbReference type="InParanoid" id="A2EQN1"/>
<keyword evidence="2" id="KW-1185">Reference proteome</keyword>
<evidence type="ECO:0000313" key="1">
    <source>
        <dbReference type="EMBL" id="EAY05078.1"/>
    </source>
</evidence>
<organism evidence="1 2">
    <name type="scientific">Trichomonas vaginalis (strain ATCC PRA-98 / G3)</name>
    <dbReference type="NCBI Taxonomy" id="412133"/>
    <lineage>
        <taxon>Eukaryota</taxon>
        <taxon>Metamonada</taxon>
        <taxon>Parabasalia</taxon>
        <taxon>Trichomonadida</taxon>
        <taxon>Trichomonadidae</taxon>
        <taxon>Trichomonas</taxon>
    </lineage>
</organism>
<accession>A2EQN1</accession>
<proteinExistence type="predicted"/>
<dbReference type="AlphaFoldDB" id="A2EQN1"/>